<dbReference type="GO" id="GO:0005886">
    <property type="term" value="C:plasma membrane"/>
    <property type="evidence" value="ECO:0007669"/>
    <property type="project" value="UniProtKB-SubCell"/>
</dbReference>
<dbReference type="GO" id="GO:0006605">
    <property type="term" value="P:protein targeting"/>
    <property type="evidence" value="ECO:0007669"/>
    <property type="project" value="UniProtKB-UniRule"/>
</dbReference>
<feature type="transmembrane region" description="Helical" evidence="10">
    <location>
        <begin position="43"/>
        <end position="62"/>
    </location>
</feature>
<protein>
    <recommendedName>
        <fullName evidence="3 9">Flagellar biosynthetic protein FliR</fullName>
    </recommendedName>
</protein>
<dbReference type="PANTHER" id="PTHR30065">
    <property type="entry name" value="FLAGELLAR BIOSYNTHETIC PROTEIN FLIR"/>
    <property type="match status" value="1"/>
</dbReference>
<feature type="transmembrane region" description="Helical" evidence="10">
    <location>
        <begin position="221"/>
        <end position="241"/>
    </location>
</feature>
<evidence type="ECO:0000256" key="9">
    <source>
        <dbReference type="NCBIfam" id="TIGR01400"/>
    </source>
</evidence>
<keyword evidence="5 10" id="KW-0812">Transmembrane</keyword>
<dbReference type="EMBL" id="CADCWC010000036">
    <property type="protein sequence ID" value="CAA9521024.1"/>
    <property type="molecule type" value="Genomic_DNA"/>
</dbReference>
<dbReference type="PANTHER" id="PTHR30065:SF1">
    <property type="entry name" value="SURFACE PRESENTATION OF ANTIGENS PROTEIN SPAR"/>
    <property type="match status" value="1"/>
</dbReference>
<keyword evidence="11" id="KW-0282">Flagellum</keyword>
<keyword evidence="4 10" id="KW-1003">Cell membrane</keyword>
<comment type="similarity">
    <text evidence="2 10">Belongs to the FliR/MopE/SpaR family.</text>
</comment>
<dbReference type="PRINTS" id="PR00953">
    <property type="entry name" value="TYPE3IMRPROT"/>
</dbReference>
<accession>A0A6J4TE29</accession>
<keyword evidence="8 10" id="KW-0975">Bacterial flagellum</keyword>
<keyword evidence="7 10" id="KW-0472">Membrane</keyword>
<evidence type="ECO:0000256" key="3">
    <source>
        <dbReference type="ARBA" id="ARBA00021717"/>
    </source>
</evidence>
<comment type="function">
    <text evidence="1 10">Role in flagellar biosynthesis.</text>
</comment>
<feature type="transmembrane region" description="Helical" evidence="10">
    <location>
        <begin position="170"/>
        <end position="200"/>
    </location>
</feature>
<evidence type="ECO:0000256" key="5">
    <source>
        <dbReference type="ARBA" id="ARBA00022692"/>
    </source>
</evidence>
<proteinExistence type="inferred from homology"/>
<dbReference type="GO" id="GO:0044780">
    <property type="term" value="P:bacterial-type flagellum assembly"/>
    <property type="evidence" value="ECO:0007669"/>
    <property type="project" value="UniProtKB-UniRule"/>
</dbReference>
<dbReference type="NCBIfam" id="TIGR01400">
    <property type="entry name" value="fliR"/>
    <property type="match status" value="1"/>
</dbReference>
<keyword evidence="11" id="KW-0966">Cell projection</keyword>
<dbReference type="GO" id="GO:0009425">
    <property type="term" value="C:bacterial-type flagellum basal body"/>
    <property type="evidence" value="ECO:0007669"/>
    <property type="project" value="UniProtKB-SubCell"/>
</dbReference>
<dbReference type="AlphaFoldDB" id="A0A6J4TE29"/>
<evidence type="ECO:0000256" key="10">
    <source>
        <dbReference type="RuleBase" id="RU362071"/>
    </source>
</evidence>
<organism evidence="11">
    <name type="scientific">uncultured Thermoleophilia bacterium</name>
    <dbReference type="NCBI Taxonomy" id="1497501"/>
    <lineage>
        <taxon>Bacteria</taxon>
        <taxon>Bacillati</taxon>
        <taxon>Actinomycetota</taxon>
        <taxon>Thermoleophilia</taxon>
        <taxon>environmental samples</taxon>
    </lineage>
</organism>
<comment type="subcellular location">
    <subcellularLocation>
        <location evidence="10">Cell membrane</location>
        <topology evidence="10">Multi-pass membrane protein</topology>
    </subcellularLocation>
    <subcellularLocation>
        <location evidence="10">Bacterial flagellum basal body</location>
    </subcellularLocation>
</comment>
<feature type="transmembrane region" description="Helical" evidence="10">
    <location>
        <begin position="127"/>
        <end position="150"/>
    </location>
</feature>
<keyword evidence="6 10" id="KW-1133">Transmembrane helix</keyword>
<reference evidence="11" key="1">
    <citation type="submission" date="2020-02" db="EMBL/GenBank/DDBJ databases">
        <authorList>
            <person name="Meier V. D."/>
        </authorList>
    </citation>
    <scope>NUCLEOTIDE SEQUENCE</scope>
    <source>
        <strain evidence="11">AVDCRST_MAG79</strain>
    </source>
</reference>
<feature type="transmembrane region" description="Helical" evidence="10">
    <location>
        <begin position="12"/>
        <end position="31"/>
    </location>
</feature>
<dbReference type="InterPro" id="IPR006303">
    <property type="entry name" value="FliR"/>
</dbReference>
<evidence type="ECO:0000256" key="8">
    <source>
        <dbReference type="ARBA" id="ARBA00023143"/>
    </source>
</evidence>
<evidence type="ECO:0000256" key="7">
    <source>
        <dbReference type="ARBA" id="ARBA00023136"/>
    </source>
</evidence>
<gene>
    <name evidence="11" type="ORF">AVDCRST_MAG79-200</name>
</gene>
<dbReference type="Pfam" id="PF01311">
    <property type="entry name" value="Bac_export_1"/>
    <property type="match status" value="1"/>
</dbReference>
<keyword evidence="11" id="KW-0969">Cilium</keyword>
<dbReference type="InterPro" id="IPR002010">
    <property type="entry name" value="T3SS_IM_R"/>
</dbReference>
<name>A0A6J4TE29_9ACTN</name>
<evidence type="ECO:0000256" key="6">
    <source>
        <dbReference type="ARBA" id="ARBA00022989"/>
    </source>
</evidence>
<evidence type="ECO:0000256" key="1">
    <source>
        <dbReference type="ARBA" id="ARBA00002578"/>
    </source>
</evidence>
<feature type="transmembrane region" description="Helical" evidence="10">
    <location>
        <begin position="77"/>
        <end position="107"/>
    </location>
</feature>
<evidence type="ECO:0000313" key="11">
    <source>
        <dbReference type="EMBL" id="CAA9521024.1"/>
    </source>
</evidence>
<sequence length="258" mass="26815">MEVISQLQGATLLPFMLVFARVSGLFALAPIFSSRLIPNRVKLLVALAVSMAAMPLAGGTAVPADVGVLATLVLKEIVIGVAMAFTVSIVFSAISFAGGLIDLTVGFSFANVLDPLQNTQISIIGQFYSLAATAVFLAIGGHVLLLGAFVRSFEILPLDRMPNFPDLTMSVLQAASGLFAIGLQIAAPIIVTLLVTDVAVGFLARVAPSMNIFGIELPAKVAAMFALLLVTAPFLVTAFSTRMHDALASVLDVLAKGS</sequence>
<evidence type="ECO:0000256" key="2">
    <source>
        <dbReference type="ARBA" id="ARBA00009772"/>
    </source>
</evidence>
<evidence type="ECO:0000256" key="4">
    <source>
        <dbReference type="ARBA" id="ARBA00022475"/>
    </source>
</evidence>